<keyword evidence="8" id="KW-0675">Receptor</keyword>
<name>A0A9Q0RLQ4_BLOTA</name>
<evidence type="ECO:0000256" key="11">
    <source>
        <dbReference type="ARBA" id="ARBA00023303"/>
    </source>
</evidence>
<dbReference type="OMA" id="WNEYESI"/>
<evidence type="ECO:0000256" key="8">
    <source>
        <dbReference type="ARBA" id="ARBA00023170"/>
    </source>
</evidence>
<feature type="transmembrane region" description="Helical" evidence="12">
    <location>
        <begin position="618"/>
        <end position="642"/>
    </location>
</feature>
<dbReference type="Gene3D" id="1.10.287.70">
    <property type="match status" value="1"/>
</dbReference>
<gene>
    <name evidence="14" type="ORF">RDWZM_004806</name>
</gene>
<protein>
    <recommendedName>
        <fullName evidence="13">Ionotropic glutamate receptor L-glutamate and glycine-binding domain-containing protein</fullName>
    </recommendedName>
</protein>
<sequence length="1449" mass="172080">MYETYLEEIVCNYSINEYSFKSKEFFILIQDLQLTDDEPIVQNTRKTIMDPNYYYCFQEHLLQIRPNRLRRLLSPQDGNPTLYKDLYLTFDFTSIRIEKSEHKSKFMQTMLILENLYYECNQCKPFVLLFRYRWPFEEWIQELLPSTRRYFRAILIYSVSCANEAVIHIRPILYGCLLYPEMFVAKNQADFDVLKMNYKSCDLKGTELQVLAHNNPPFCKAVENDDKTLKLYEDNDNLEAEMLNLLELHLNFKSNLTISNYMWGSINLTTKRYEGNILLIQNGTFDIGLCSMTRSYIRSQLIDYTYYTYSDSLTFLTLRPKLKDNDLLILKPFNQTIWSLTIITFIILSLVMYLATKMYVHLRLNYLKIVYTMYMIVLRQHTNLKFCQHPDSGIFKFLFGIWFLATLILMNLYGSAFYSNMTVPEFQQPVETIDQMMNAIEVERRYLLTPKLFSIMILQANRRNEIYYRLAKHINRSLIEESSLNLQYIMDIFEKKKGNVVLINTGIYLRTLSLVYGKRLFSMGKETLNKNVFAMGVPKRSPLLEAINEKISAFHEYGFVKRQERIVFERRRSKNILEYRFASKRYPFLSSKANYLSKQAYRSAFIHSLRFAECRSVFIQYIFGIVLTIFVFIIELITFLYVPKQNLVKDISSDSLVRPKAPVKGRCRFHHNCHLRHHRNHRKTTKKRINRTEKNKLVQVDIQMTTALRITNKSYSYLNLIILFSLSQLEFTFICHKKRLQLSSKLKRRHGNEISEVPIEDLEFDYYGDKSFDEFLRSQICPYQLKWNEYESIKLLRVVLVRRFNILDSTKLKWKKSSTNIISRYYQYCFDSIIVNSTTENLLQLLETDSFYYLKSILLIFDFSDFDFKSQKPSFIQKIVKTLNEIHWNCNRCRPLVAILNNLHLSTNLIKQIEESLKRSKIIKFNFRSTFIFQENRVVHLRPILYGCLISKSLFIPRSESDFQQLRQRTCLLNQTYLNVSVNHMPPFCRLKIENSSTNGLISTVDDNVPSIEIAFLNILKEKFQFQVNYVYAQQRWGHIDPKTGKINGMLAQVYNGTSNFALCDVSRALERINYVDFSYYTYMDPVSFLSPYPAIQSREWILIQPFNRTIWLCIFISLCVVAGTIYLFNIMETNIRSQTMTVNCLSIMAKLYAILLQQTAYYKNIFCSILAIPHIQKPIDSIQDLLKLVKSDSVSIITTGAYKKVFIHSTPKNYIYYQLGSHINRTNTESINTIEISLGKFQEIQASIPVYIHNRLVLRAVKTSLKTNRFHIGKDFLNMDIVGLIFPKKSPFLNIFNKIILRMREMGMTKKWVETTFDHLRKSQNVWWRDEIYIPDVNHNLSFEELFSVYYLWFIGCCIASLAFFIELLYTAYRIRHPSMSRKFTHTKRSDNIQQRPMIRRHGPRYRRTIERQGKRQRRKGRWWFIASLKEMIRFLRLLLPFVLVSER</sequence>
<evidence type="ECO:0000313" key="15">
    <source>
        <dbReference type="Proteomes" id="UP001142055"/>
    </source>
</evidence>
<dbReference type="PANTHER" id="PTHR42643:SF24">
    <property type="entry name" value="IONOTROPIC RECEPTOR 60A"/>
    <property type="match status" value="1"/>
</dbReference>
<evidence type="ECO:0000256" key="2">
    <source>
        <dbReference type="ARBA" id="ARBA00022448"/>
    </source>
</evidence>
<evidence type="ECO:0000256" key="9">
    <source>
        <dbReference type="ARBA" id="ARBA00023180"/>
    </source>
</evidence>
<comment type="subcellular location">
    <subcellularLocation>
        <location evidence="1">Cell membrane</location>
        <topology evidence="1">Multi-pass membrane protein</topology>
    </subcellularLocation>
</comment>
<evidence type="ECO:0000256" key="4">
    <source>
        <dbReference type="ARBA" id="ARBA00022692"/>
    </source>
</evidence>
<evidence type="ECO:0000256" key="12">
    <source>
        <dbReference type="SAM" id="Phobius"/>
    </source>
</evidence>
<evidence type="ECO:0000313" key="14">
    <source>
        <dbReference type="EMBL" id="KAJ6218994.1"/>
    </source>
</evidence>
<evidence type="ECO:0000256" key="1">
    <source>
        <dbReference type="ARBA" id="ARBA00004651"/>
    </source>
</evidence>
<keyword evidence="3" id="KW-1003">Cell membrane</keyword>
<proteinExistence type="predicted"/>
<dbReference type="Proteomes" id="UP001142055">
    <property type="component" value="Chromosome 2"/>
</dbReference>
<feature type="transmembrane region" description="Helical" evidence="12">
    <location>
        <begin position="1351"/>
        <end position="1374"/>
    </location>
</feature>
<evidence type="ECO:0000256" key="10">
    <source>
        <dbReference type="ARBA" id="ARBA00023286"/>
    </source>
</evidence>
<keyword evidence="9" id="KW-0325">Glycoprotein</keyword>
<evidence type="ECO:0000256" key="6">
    <source>
        <dbReference type="ARBA" id="ARBA00023065"/>
    </source>
</evidence>
<dbReference type="EMBL" id="JAPWDV010000002">
    <property type="protein sequence ID" value="KAJ6218994.1"/>
    <property type="molecule type" value="Genomic_DNA"/>
</dbReference>
<dbReference type="Gene3D" id="3.40.190.10">
    <property type="entry name" value="Periplasmic binding protein-like II"/>
    <property type="match status" value="2"/>
</dbReference>
<feature type="transmembrane region" description="Helical" evidence="12">
    <location>
        <begin position="366"/>
        <end position="382"/>
    </location>
</feature>
<evidence type="ECO:0000259" key="13">
    <source>
        <dbReference type="Pfam" id="PF10613"/>
    </source>
</evidence>
<keyword evidence="5 12" id="KW-1133">Transmembrane helix</keyword>
<reference evidence="14" key="1">
    <citation type="submission" date="2022-12" db="EMBL/GenBank/DDBJ databases">
        <title>Genome assemblies of Blomia tropicalis.</title>
        <authorList>
            <person name="Cui Y."/>
        </authorList>
    </citation>
    <scope>NUCLEOTIDE SEQUENCE</scope>
    <source>
        <tissue evidence="14">Adult mites</tissue>
    </source>
</reference>
<keyword evidence="2" id="KW-0813">Transport</keyword>
<dbReference type="GO" id="GO:0005886">
    <property type="term" value="C:plasma membrane"/>
    <property type="evidence" value="ECO:0007669"/>
    <property type="project" value="UniProtKB-SubCell"/>
</dbReference>
<keyword evidence="4 12" id="KW-0812">Transmembrane</keyword>
<feature type="transmembrane region" description="Helical" evidence="12">
    <location>
        <begin position="1110"/>
        <end position="1129"/>
    </location>
</feature>
<organism evidence="14 15">
    <name type="scientific">Blomia tropicalis</name>
    <name type="common">Mite</name>
    <dbReference type="NCBI Taxonomy" id="40697"/>
    <lineage>
        <taxon>Eukaryota</taxon>
        <taxon>Metazoa</taxon>
        <taxon>Ecdysozoa</taxon>
        <taxon>Arthropoda</taxon>
        <taxon>Chelicerata</taxon>
        <taxon>Arachnida</taxon>
        <taxon>Acari</taxon>
        <taxon>Acariformes</taxon>
        <taxon>Sarcoptiformes</taxon>
        <taxon>Astigmata</taxon>
        <taxon>Glycyphagoidea</taxon>
        <taxon>Echimyopodidae</taxon>
        <taxon>Blomia</taxon>
    </lineage>
</organism>
<keyword evidence="10" id="KW-1071">Ligand-gated ion channel</keyword>
<keyword evidence="7 12" id="KW-0472">Membrane</keyword>
<feature type="transmembrane region" description="Helical" evidence="12">
    <location>
        <begin position="337"/>
        <end position="354"/>
    </location>
</feature>
<dbReference type="Pfam" id="PF10613">
    <property type="entry name" value="Lig_chan-Glu_bd"/>
    <property type="match status" value="1"/>
</dbReference>
<dbReference type="InterPro" id="IPR052192">
    <property type="entry name" value="Insect_Ionotropic_Sensory_Rcpt"/>
</dbReference>
<feature type="transmembrane region" description="Helical" evidence="12">
    <location>
        <begin position="394"/>
        <end position="413"/>
    </location>
</feature>
<dbReference type="InterPro" id="IPR019594">
    <property type="entry name" value="Glu/Gly-bd"/>
</dbReference>
<evidence type="ECO:0000256" key="7">
    <source>
        <dbReference type="ARBA" id="ARBA00023136"/>
    </source>
</evidence>
<feature type="domain" description="Ionotropic glutamate receptor L-glutamate and glycine-binding" evidence="13">
    <location>
        <begin position="1007"/>
        <end position="1091"/>
    </location>
</feature>
<comment type="caution">
    <text evidence="14">The sequence shown here is derived from an EMBL/GenBank/DDBJ whole genome shotgun (WGS) entry which is preliminary data.</text>
</comment>
<dbReference type="PANTHER" id="PTHR42643">
    <property type="entry name" value="IONOTROPIC RECEPTOR 20A-RELATED"/>
    <property type="match status" value="1"/>
</dbReference>
<dbReference type="SUPFAM" id="SSF53850">
    <property type="entry name" value="Periplasmic binding protein-like II"/>
    <property type="match status" value="2"/>
</dbReference>
<keyword evidence="11" id="KW-0407">Ion channel</keyword>
<evidence type="ECO:0000256" key="5">
    <source>
        <dbReference type="ARBA" id="ARBA00022989"/>
    </source>
</evidence>
<keyword evidence="6" id="KW-0406">Ion transport</keyword>
<accession>A0A9Q0RLQ4</accession>
<keyword evidence="15" id="KW-1185">Reference proteome</keyword>
<evidence type="ECO:0000256" key="3">
    <source>
        <dbReference type="ARBA" id="ARBA00022475"/>
    </source>
</evidence>